<dbReference type="AlphaFoldDB" id="A0A7U6J3P3"/>
<organism evidence="2 3">
    <name type="scientific">Vibrio anguillarum</name>
    <name type="common">Listonella anguillarum</name>
    <dbReference type="NCBI Taxonomy" id="55601"/>
    <lineage>
        <taxon>Bacteria</taxon>
        <taxon>Pseudomonadati</taxon>
        <taxon>Pseudomonadota</taxon>
        <taxon>Gammaproteobacteria</taxon>
        <taxon>Vibrionales</taxon>
        <taxon>Vibrionaceae</taxon>
        <taxon>Vibrio</taxon>
    </lineage>
</organism>
<proteinExistence type="predicted"/>
<dbReference type="Proteomes" id="UP000256923">
    <property type="component" value="Chromosome 1"/>
</dbReference>
<dbReference type="Pfam" id="PF12684">
    <property type="entry name" value="DUF3799"/>
    <property type="match status" value="1"/>
</dbReference>
<accession>A0A7U6J3P3</accession>
<dbReference type="Gene3D" id="3.90.320.10">
    <property type="match status" value="1"/>
</dbReference>
<dbReference type="InterPro" id="IPR024432">
    <property type="entry name" value="Put_RecE_PDDEXK-like_dom"/>
</dbReference>
<dbReference type="EMBL" id="CP034672">
    <property type="protein sequence ID" value="AZS26328.1"/>
    <property type="molecule type" value="Genomic_DNA"/>
</dbReference>
<dbReference type="InterPro" id="IPR011604">
    <property type="entry name" value="PDDEXK-like_dom_sf"/>
</dbReference>
<protein>
    <recommendedName>
        <fullName evidence="1">Putative exodeoxyribonuclease 8 PDDEXK-like domain-containing protein</fullName>
    </recommendedName>
</protein>
<gene>
    <name evidence="2" type="ORF">DYL72_15585</name>
</gene>
<evidence type="ECO:0000313" key="2">
    <source>
        <dbReference type="EMBL" id="AZS26328.1"/>
    </source>
</evidence>
<feature type="domain" description="Putative exodeoxyribonuclease 8 PDDEXK-like" evidence="1">
    <location>
        <begin position="390"/>
        <end position="525"/>
    </location>
</feature>
<sequence length="659" mass="75398">MAKNGNTLKSICNKIHCGLNLHCQLNKRNEAMNKYINFNSPSVVLDELSVTPVVQSNKGFICKIPDSTYRAIPAHSKHELEPALETGVDYQYYSVNQNRKERTCMSDGQLLHLLALEPELFQDKYHVGQDLESDYSDKPLFFRDNDELKKFIAQHNQNAAANNDALQSAIALYSQESSQGMNSCMDFDSLPAKYRVGEIPSRSIKTLIEEYKTNTFQLIDLSAPQAELKMLVDDKANEWTRNHSDWVNLLISRMQGNDIQNKARLMNQIINDQAIEFDSLEDEAKIDVIPTSEKEKRYTRKSKQESVKNYLQQEKSDVEPFDTNLAVDKQIKLLSNYGYDVSLKGNHFQRIPNVGNKKSATQEYGIDDVISVIQDVYDDDVYFKPLMLASEKALAEKNNKTYITNEQYEHGKKIINALLSNEDASKILGMDGNEFEMALVWQHRLGMLCKAKADILNRLFNVMADIKFVKSADFNRVERDSASCNYHIQSGFYEGGFNTIVSELDGEESEELNEFYLIIVEKDAAHLGQESTKPIRVRVVHYDREDKERGEELSEVAIMRIHKWEETGVYDGFKGVRSIKVPVYQKREEARLIEEIRAEFDGWKPSPIISNSEELMDENNTIEFTESIELNGLSSEVFEEISQPNIKISIPSPSEIFAL</sequence>
<reference evidence="2 3" key="1">
    <citation type="submission" date="2018-12" db="EMBL/GenBank/DDBJ databases">
        <title>Characterization and Draft Genome of Vibrio anguillarum J360 Marine Pathogen Isolated from an Outbreak in Lumpfish (Cyclopterus lumpus).</title>
        <authorList>
            <person name="Vasquez J.I."/>
            <person name="Cao T."/>
            <person name="Chakraborty S."/>
            <person name="Gnanagobal H."/>
            <person name="Wescot J."/>
            <person name="Boyce D."/>
            <person name="Santander J."/>
        </authorList>
    </citation>
    <scope>NUCLEOTIDE SEQUENCE [LARGE SCALE GENOMIC DNA]</scope>
    <source>
        <strain evidence="2 3">J360</strain>
    </source>
</reference>
<evidence type="ECO:0000313" key="3">
    <source>
        <dbReference type="Proteomes" id="UP000256923"/>
    </source>
</evidence>
<evidence type="ECO:0000259" key="1">
    <source>
        <dbReference type="Pfam" id="PF12684"/>
    </source>
</evidence>
<name>A0A7U6J3P3_VIBAN</name>